<organism evidence="1 2">
    <name type="scientific">Scleroderma citrinum Foug A</name>
    <dbReference type="NCBI Taxonomy" id="1036808"/>
    <lineage>
        <taxon>Eukaryota</taxon>
        <taxon>Fungi</taxon>
        <taxon>Dikarya</taxon>
        <taxon>Basidiomycota</taxon>
        <taxon>Agaricomycotina</taxon>
        <taxon>Agaricomycetes</taxon>
        <taxon>Agaricomycetidae</taxon>
        <taxon>Boletales</taxon>
        <taxon>Sclerodermatineae</taxon>
        <taxon>Sclerodermataceae</taxon>
        <taxon>Scleroderma</taxon>
    </lineage>
</organism>
<gene>
    <name evidence="1" type="ORF">SCLCIDRAFT_13803</name>
</gene>
<protein>
    <recommendedName>
        <fullName evidence="3">Adenylate kinase</fullName>
    </recommendedName>
</protein>
<proteinExistence type="predicted"/>
<dbReference type="OrthoDB" id="65590at2759"/>
<evidence type="ECO:0000313" key="2">
    <source>
        <dbReference type="Proteomes" id="UP000053989"/>
    </source>
</evidence>
<accession>A0A0C3ATE6</accession>
<name>A0A0C3ATE6_9AGAM</name>
<dbReference type="PANTHER" id="PTHR37816">
    <property type="entry name" value="YALI0E33011P"/>
    <property type="match status" value="1"/>
</dbReference>
<dbReference type="InParanoid" id="A0A0C3ATE6"/>
<dbReference type="InterPro" id="IPR052922">
    <property type="entry name" value="Cytidylate_Kinase-2"/>
</dbReference>
<dbReference type="Gene3D" id="3.40.50.300">
    <property type="entry name" value="P-loop containing nucleotide triphosphate hydrolases"/>
    <property type="match status" value="1"/>
</dbReference>
<reference evidence="1 2" key="1">
    <citation type="submission" date="2014-04" db="EMBL/GenBank/DDBJ databases">
        <authorList>
            <consortium name="DOE Joint Genome Institute"/>
            <person name="Kuo A."/>
            <person name="Kohler A."/>
            <person name="Nagy L.G."/>
            <person name="Floudas D."/>
            <person name="Copeland A."/>
            <person name="Barry K.W."/>
            <person name="Cichocki N."/>
            <person name="Veneault-Fourrey C."/>
            <person name="LaButti K."/>
            <person name="Lindquist E.A."/>
            <person name="Lipzen A."/>
            <person name="Lundell T."/>
            <person name="Morin E."/>
            <person name="Murat C."/>
            <person name="Sun H."/>
            <person name="Tunlid A."/>
            <person name="Henrissat B."/>
            <person name="Grigoriev I.V."/>
            <person name="Hibbett D.S."/>
            <person name="Martin F."/>
            <person name="Nordberg H.P."/>
            <person name="Cantor M.N."/>
            <person name="Hua S.X."/>
        </authorList>
    </citation>
    <scope>NUCLEOTIDE SEQUENCE [LARGE SCALE GENOMIC DNA]</scope>
    <source>
        <strain evidence="1 2">Foug A</strain>
    </source>
</reference>
<dbReference type="SUPFAM" id="SSF52540">
    <property type="entry name" value="P-loop containing nucleoside triphosphate hydrolases"/>
    <property type="match status" value="1"/>
</dbReference>
<evidence type="ECO:0000313" key="1">
    <source>
        <dbReference type="EMBL" id="KIM68222.1"/>
    </source>
</evidence>
<dbReference type="AlphaFoldDB" id="A0A0C3ATE6"/>
<sequence>MASRSPIPPLLGDGHGNYRVHIVGNCGKSYGQSTLGAELASVLGVPYISLDSFFWNPNWVESTPEEFRAKVQQRLAEIEGGWVVDGNYTSRLGWLIEERTDAIWLDPPFLLYFPRLVVRTFLRLFGRVDGCAPGCNESLANVFLPKTSIIWWTITHHRVVRCREGDNLKKWGIHIGGNMRRIGGWGSELNTWKHAVSEMVKSK</sequence>
<dbReference type="InterPro" id="IPR027417">
    <property type="entry name" value="P-loop_NTPase"/>
</dbReference>
<dbReference type="PANTHER" id="PTHR37816:SF1">
    <property type="entry name" value="TOXIN"/>
    <property type="match status" value="1"/>
</dbReference>
<evidence type="ECO:0008006" key="3">
    <source>
        <dbReference type="Google" id="ProtNLM"/>
    </source>
</evidence>
<dbReference type="EMBL" id="KN822010">
    <property type="protein sequence ID" value="KIM68222.1"/>
    <property type="molecule type" value="Genomic_DNA"/>
</dbReference>
<keyword evidence="2" id="KW-1185">Reference proteome</keyword>
<reference evidence="2" key="2">
    <citation type="submission" date="2015-01" db="EMBL/GenBank/DDBJ databases">
        <title>Evolutionary Origins and Diversification of the Mycorrhizal Mutualists.</title>
        <authorList>
            <consortium name="DOE Joint Genome Institute"/>
            <consortium name="Mycorrhizal Genomics Consortium"/>
            <person name="Kohler A."/>
            <person name="Kuo A."/>
            <person name="Nagy L.G."/>
            <person name="Floudas D."/>
            <person name="Copeland A."/>
            <person name="Barry K.W."/>
            <person name="Cichocki N."/>
            <person name="Veneault-Fourrey C."/>
            <person name="LaButti K."/>
            <person name="Lindquist E.A."/>
            <person name="Lipzen A."/>
            <person name="Lundell T."/>
            <person name="Morin E."/>
            <person name="Murat C."/>
            <person name="Riley R."/>
            <person name="Ohm R."/>
            <person name="Sun H."/>
            <person name="Tunlid A."/>
            <person name="Henrissat B."/>
            <person name="Grigoriev I.V."/>
            <person name="Hibbett D.S."/>
            <person name="Martin F."/>
        </authorList>
    </citation>
    <scope>NUCLEOTIDE SEQUENCE [LARGE SCALE GENOMIC DNA]</scope>
    <source>
        <strain evidence="2">Foug A</strain>
    </source>
</reference>
<dbReference type="HOGENOM" id="CLU_092618_1_1_1"/>
<dbReference type="Proteomes" id="UP000053989">
    <property type="component" value="Unassembled WGS sequence"/>
</dbReference>